<feature type="compositionally biased region" description="Basic and acidic residues" evidence="1">
    <location>
        <begin position="91"/>
        <end position="107"/>
    </location>
</feature>
<protein>
    <recommendedName>
        <fullName evidence="2">Transposase-associated domain-containing protein</fullName>
    </recommendedName>
</protein>
<reference evidence="3" key="1">
    <citation type="submission" date="2025-08" db="UniProtKB">
        <authorList>
            <consortium name="RefSeq"/>
        </authorList>
    </citation>
    <scope>IDENTIFICATION</scope>
</reference>
<feature type="region of interest" description="Disordered" evidence="1">
    <location>
        <begin position="91"/>
        <end position="113"/>
    </location>
</feature>
<evidence type="ECO:0000313" key="3">
    <source>
        <dbReference type="RefSeq" id="XP_016457939.1"/>
    </source>
</evidence>
<organism evidence="3">
    <name type="scientific">Nicotiana tabacum</name>
    <name type="common">Common tobacco</name>
    <dbReference type="NCBI Taxonomy" id="4097"/>
    <lineage>
        <taxon>Eukaryota</taxon>
        <taxon>Viridiplantae</taxon>
        <taxon>Streptophyta</taxon>
        <taxon>Embryophyta</taxon>
        <taxon>Tracheophyta</taxon>
        <taxon>Spermatophyta</taxon>
        <taxon>Magnoliopsida</taxon>
        <taxon>eudicotyledons</taxon>
        <taxon>Gunneridae</taxon>
        <taxon>Pentapetalae</taxon>
        <taxon>asterids</taxon>
        <taxon>lamiids</taxon>
        <taxon>Solanales</taxon>
        <taxon>Solanaceae</taxon>
        <taxon>Nicotianoideae</taxon>
        <taxon>Nicotianeae</taxon>
        <taxon>Nicotiana</taxon>
    </lineage>
</organism>
<dbReference type="Pfam" id="PF13963">
    <property type="entry name" value="Transpos_assoc"/>
    <property type="match status" value="1"/>
</dbReference>
<dbReference type="InterPro" id="IPR029480">
    <property type="entry name" value="Transpos_assoc"/>
</dbReference>
<dbReference type="OrthoDB" id="694740at2759"/>
<name>A0A1S3Z0F8_TOBAC</name>
<gene>
    <name evidence="3" type="primary">LOC107781714</name>
</gene>
<accession>A0A1S3Z0F8</accession>
<dbReference type="AlphaFoldDB" id="A0A1S3Z0F8"/>
<dbReference type="STRING" id="4097.A0A1S3Z0F8"/>
<dbReference type="RefSeq" id="XP_016457939.1">
    <property type="nucleotide sequence ID" value="XM_016602453.1"/>
</dbReference>
<proteinExistence type="predicted"/>
<feature type="domain" description="Transposase-associated" evidence="2">
    <location>
        <begin position="6"/>
        <end position="78"/>
    </location>
</feature>
<dbReference type="KEGG" id="nta:107781714"/>
<evidence type="ECO:0000256" key="1">
    <source>
        <dbReference type="SAM" id="MobiDB-lite"/>
    </source>
</evidence>
<sequence>MENIDKSWMNLRRETDEYIRGVNDFLDFAFERAAQGKEIMCPCIKCMNRYWYYRNVVEDHLVVYGFVKGYSKWNFHGEGYFWRKRERPNNDDEGPSIHDDNDGLFHDKAKRIK</sequence>
<dbReference type="PaxDb" id="4097-A0A1S3Z0F8"/>
<dbReference type="OMA" id="NEFISHP"/>
<evidence type="ECO:0000259" key="2">
    <source>
        <dbReference type="Pfam" id="PF13963"/>
    </source>
</evidence>